<evidence type="ECO:0000313" key="3">
    <source>
        <dbReference type="Proteomes" id="UP001144372"/>
    </source>
</evidence>
<dbReference type="Proteomes" id="UP001144372">
    <property type="component" value="Unassembled WGS sequence"/>
</dbReference>
<accession>A0A9W6D5L2</accession>
<dbReference type="Pfam" id="PF13358">
    <property type="entry name" value="DDE_3"/>
    <property type="match status" value="1"/>
</dbReference>
<name>A0A9W6D5L2_9BACT</name>
<gene>
    <name evidence="2" type="ORF">DAMNIGENAA_20330</name>
</gene>
<reference evidence="2" key="1">
    <citation type="submission" date="2022-12" db="EMBL/GenBank/DDBJ databases">
        <title>Reference genome sequencing for broad-spectrum identification of bacterial and archaeal isolates by mass spectrometry.</title>
        <authorList>
            <person name="Sekiguchi Y."/>
            <person name="Tourlousse D.M."/>
        </authorList>
    </citation>
    <scope>NUCLEOTIDE SEQUENCE</scope>
    <source>
        <strain evidence="2">ASRB1</strain>
    </source>
</reference>
<sequence length="170" mass="19676">MNNERADNPEEFDRKVEKVCQLYKSSHSLHEKGVHVISTDEKTGIQALERAHPTKPPKPGLVERVEHEYIRHGTQCLIANFEVATGQILAPSIIKEDLGIKGESGILESMATRTQFLEDSTHRIRFVYTPKHTSWLNQVEIWFSILVRRLLKRGSFKSTEDLRHWDTILY</sequence>
<dbReference type="InterPro" id="IPR038717">
    <property type="entry name" value="Tc1-like_DDE_dom"/>
</dbReference>
<organism evidence="2 3">
    <name type="scientific">Desulforhabdus amnigena</name>
    <dbReference type="NCBI Taxonomy" id="40218"/>
    <lineage>
        <taxon>Bacteria</taxon>
        <taxon>Pseudomonadati</taxon>
        <taxon>Thermodesulfobacteriota</taxon>
        <taxon>Syntrophobacteria</taxon>
        <taxon>Syntrophobacterales</taxon>
        <taxon>Syntrophobacteraceae</taxon>
        <taxon>Desulforhabdus</taxon>
    </lineage>
</organism>
<dbReference type="EMBL" id="BSDR01000001">
    <property type="protein sequence ID" value="GLI34600.1"/>
    <property type="molecule type" value="Genomic_DNA"/>
</dbReference>
<evidence type="ECO:0000313" key="2">
    <source>
        <dbReference type="EMBL" id="GLI34600.1"/>
    </source>
</evidence>
<proteinExistence type="predicted"/>
<comment type="caution">
    <text evidence="2">The sequence shown here is derived from an EMBL/GenBank/DDBJ whole genome shotgun (WGS) entry which is preliminary data.</text>
</comment>
<evidence type="ECO:0000259" key="1">
    <source>
        <dbReference type="Pfam" id="PF13358"/>
    </source>
</evidence>
<protein>
    <recommendedName>
        <fullName evidence="1">Tc1-like transposase DDE domain-containing protein</fullName>
    </recommendedName>
</protein>
<keyword evidence="3" id="KW-1185">Reference proteome</keyword>
<dbReference type="AlphaFoldDB" id="A0A9W6D5L2"/>
<feature type="domain" description="Tc1-like transposase DDE" evidence="1">
    <location>
        <begin position="114"/>
        <end position="163"/>
    </location>
</feature>